<gene>
    <name evidence="2" type="ORF">A3E36_01650</name>
</gene>
<accession>A0A1G1XBE7</accession>
<dbReference type="InterPro" id="IPR015797">
    <property type="entry name" value="NUDIX_hydrolase-like_dom_sf"/>
</dbReference>
<dbReference type="AlphaFoldDB" id="A0A1G1XBE7"/>
<evidence type="ECO:0000313" key="2">
    <source>
        <dbReference type="EMBL" id="OGY36920.1"/>
    </source>
</evidence>
<reference evidence="2 3" key="1">
    <citation type="journal article" date="2016" name="Nat. Commun.">
        <title>Thousands of microbial genomes shed light on interconnected biogeochemical processes in an aquifer system.</title>
        <authorList>
            <person name="Anantharaman K."/>
            <person name="Brown C.T."/>
            <person name="Hug L.A."/>
            <person name="Sharon I."/>
            <person name="Castelle C.J."/>
            <person name="Probst A.J."/>
            <person name="Thomas B.C."/>
            <person name="Singh A."/>
            <person name="Wilkins M.J."/>
            <person name="Karaoz U."/>
            <person name="Brodie E.L."/>
            <person name="Williams K.H."/>
            <person name="Hubbard S.S."/>
            <person name="Banfield J.F."/>
        </authorList>
    </citation>
    <scope>NUCLEOTIDE SEQUENCE [LARGE SCALE GENOMIC DNA]</scope>
</reference>
<dbReference type="PROSITE" id="PS51462">
    <property type="entry name" value="NUDIX"/>
    <property type="match status" value="1"/>
</dbReference>
<dbReference type="SUPFAM" id="SSF55811">
    <property type="entry name" value="Nudix"/>
    <property type="match status" value="1"/>
</dbReference>
<comment type="caution">
    <text evidence="2">The sequence shown here is derived from an EMBL/GenBank/DDBJ whole genome shotgun (WGS) entry which is preliminary data.</text>
</comment>
<dbReference type="Pfam" id="PF00293">
    <property type="entry name" value="NUDIX"/>
    <property type="match status" value="1"/>
</dbReference>
<protein>
    <recommendedName>
        <fullName evidence="1">Nudix hydrolase domain-containing protein</fullName>
    </recommendedName>
</protein>
<organism evidence="2 3">
    <name type="scientific">Candidatus Andersenbacteria bacterium RIFCSPHIGHO2_12_FULL_45_11b</name>
    <dbReference type="NCBI Taxonomy" id="1797282"/>
    <lineage>
        <taxon>Bacteria</taxon>
        <taxon>Candidatus Anderseniibacteriota</taxon>
    </lineage>
</organism>
<name>A0A1G1XBE7_9BACT</name>
<feature type="domain" description="Nudix hydrolase" evidence="1">
    <location>
        <begin position="35"/>
        <end position="174"/>
    </location>
</feature>
<sequence length="174" mass="19611">MNPPTQYLLGVEHPIFPATAVYLPDGEYDRATSAFVRVCADVVLYVPAEKSIYLAKRIIPPECWWMLGGKMNPGESEIDAAMRHVRNDTGLAIDAKKFQLLRLNRYLYVGSKGASQDSFAFTFAVACELGEIEKVQLRSDEYDSHTGIQQFRKPELGTYGVPKPIMDIYNQIFP</sequence>
<dbReference type="Gene3D" id="3.90.79.10">
    <property type="entry name" value="Nucleoside Triphosphate Pyrophosphohydrolase"/>
    <property type="match status" value="1"/>
</dbReference>
<evidence type="ECO:0000313" key="3">
    <source>
        <dbReference type="Proteomes" id="UP000177941"/>
    </source>
</evidence>
<dbReference type="InterPro" id="IPR000086">
    <property type="entry name" value="NUDIX_hydrolase_dom"/>
</dbReference>
<evidence type="ECO:0000259" key="1">
    <source>
        <dbReference type="PROSITE" id="PS51462"/>
    </source>
</evidence>
<dbReference type="Proteomes" id="UP000177941">
    <property type="component" value="Unassembled WGS sequence"/>
</dbReference>
<dbReference type="EMBL" id="MHHS01000027">
    <property type="protein sequence ID" value="OGY36920.1"/>
    <property type="molecule type" value="Genomic_DNA"/>
</dbReference>
<proteinExistence type="predicted"/>